<protein>
    <recommendedName>
        <fullName evidence="8">Major facilitator superfamily (MFS) profile domain-containing protein</fullName>
    </recommendedName>
</protein>
<dbReference type="Proteomes" id="UP001608902">
    <property type="component" value="Unassembled WGS sequence"/>
</dbReference>
<dbReference type="Gene3D" id="1.20.1250.20">
    <property type="entry name" value="MFS general substrate transporter like domains"/>
    <property type="match status" value="1"/>
</dbReference>
<evidence type="ECO:0000256" key="1">
    <source>
        <dbReference type="ARBA" id="ARBA00004141"/>
    </source>
</evidence>
<feature type="transmembrane region" description="Helical" evidence="5">
    <location>
        <begin position="26"/>
        <end position="47"/>
    </location>
</feature>
<dbReference type="InterPro" id="IPR011701">
    <property type="entry name" value="MFS"/>
</dbReference>
<evidence type="ECO:0000256" key="2">
    <source>
        <dbReference type="ARBA" id="ARBA00022692"/>
    </source>
</evidence>
<dbReference type="GO" id="GO:0016020">
    <property type="term" value="C:membrane"/>
    <property type="evidence" value="ECO:0007669"/>
    <property type="project" value="UniProtKB-SubCell"/>
</dbReference>
<dbReference type="AlphaFoldDB" id="A0ABD6ETM6"/>
<accession>A0ABD6ETM6</accession>
<gene>
    <name evidence="6" type="ORF">AB6A40_009191</name>
</gene>
<dbReference type="Pfam" id="PF07690">
    <property type="entry name" value="MFS_1"/>
    <property type="match status" value="1"/>
</dbReference>
<comment type="caution">
    <text evidence="6">The sequence shown here is derived from an EMBL/GenBank/DDBJ whole genome shotgun (WGS) entry which is preliminary data.</text>
</comment>
<keyword evidence="2 5" id="KW-0812">Transmembrane</keyword>
<evidence type="ECO:0008006" key="8">
    <source>
        <dbReference type="Google" id="ProtNLM"/>
    </source>
</evidence>
<dbReference type="EMBL" id="JBGFUD010009405">
    <property type="protein sequence ID" value="MFH4982482.1"/>
    <property type="molecule type" value="Genomic_DNA"/>
</dbReference>
<evidence type="ECO:0000256" key="3">
    <source>
        <dbReference type="ARBA" id="ARBA00022989"/>
    </source>
</evidence>
<feature type="transmembrane region" description="Helical" evidence="5">
    <location>
        <begin position="116"/>
        <end position="135"/>
    </location>
</feature>
<evidence type="ECO:0000313" key="6">
    <source>
        <dbReference type="EMBL" id="MFH4982482.1"/>
    </source>
</evidence>
<dbReference type="PANTHER" id="PTHR24064">
    <property type="entry name" value="SOLUTE CARRIER FAMILY 22 MEMBER"/>
    <property type="match status" value="1"/>
</dbReference>
<sequence length="201" mass="23033">MTEETEIIRALDADRLLSEYGKYGRYQILSFLMCQFLQSLYAASLFVMPFIQVKNNFECHTNNQSIKFQHNMSTHGDNVSVQKFNETSKLNANIDWGMSMLYTFNILCRSPLVKEAGLMLFSAGAMLVVPIVSHFSDLYGRRKILLISLYSSVIFNTCAAFAPNFVLFVILRFLVGATSDVRDEVFMKLKRELRSMFTIVL</sequence>
<dbReference type="SUPFAM" id="SSF103473">
    <property type="entry name" value="MFS general substrate transporter"/>
    <property type="match status" value="1"/>
</dbReference>
<name>A0ABD6ETM6_9BILA</name>
<feature type="transmembrane region" description="Helical" evidence="5">
    <location>
        <begin position="147"/>
        <end position="175"/>
    </location>
</feature>
<reference evidence="6 7" key="1">
    <citation type="submission" date="2024-08" db="EMBL/GenBank/DDBJ databases">
        <title>Gnathostoma spinigerum genome.</title>
        <authorList>
            <person name="Gonzalez-Bertolin B."/>
            <person name="Monzon S."/>
            <person name="Zaballos A."/>
            <person name="Jimenez P."/>
            <person name="Dekumyoy P."/>
            <person name="Varona S."/>
            <person name="Cuesta I."/>
            <person name="Sumanam S."/>
            <person name="Adisakwattana P."/>
            <person name="Gasser R.B."/>
            <person name="Hernandez-Gonzalez A."/>
            <person name="Young N.D."/>
            <person name="Perteguer M.J."/>
        </authorList>
    </citation>
    <scope>NUCLEOTIDE SEQUENCE [LARGE SCALE GENOMIC DNA]</scope>
    <source>
        <strain evidence="6">AL3</strain>
        <tissue evidence="6">Liver</tissue>
    </source>
</reference>
<keyword evidence="4 5" id="KW-0472">Membrane</keyword>
<organism evidence="6 7">
    <name type="scientific">Gnathostoma spinigerum</name>
    <dbReference type="NCBI Taxonomy" id="75299"/>
    <lineage>
        <taxon>Eukaryota</taxon>
        <taxon>Metazoa</taxon>
        <taxon>Ecdysozoa</taxon>
        <taxon>Nematoda</taxon>
        <taxon>Chromadorea</taxon>
        <taxon>Rhabditida</taxon>
        <taxon>Spirurina</taxon>
        <taxon>Gnathostomatomorpha</taxon>
        <taxon>Gnathostomatoidea</taxon>
        <taxon>Gnathostomatidae</taxon>
        <taxon>Gnathostoma</taxon>
    </lineage>
</organism>
<keyword evidence="7" id="KW-1185">Reference proteome</keyword>
<evidence type="ECO:0000256" key="4">
    <source>
        <dbReference type="ARBA" id="ARBA00023136"/>
    </source>
</evidence>
<keyword evidence="3 5" id="KW-1133">Transmembrane helix</keyword>
<evidence type="ECO:0000313" key="7">
    <source>
        <dbReference type="Proteomes" id="UP001608902"/>
    </source>
</evidence>
<evidence type="ECO:0000256" key="5">
    <source>
        <dbReference type="SAM" id="Phobius"/>
    </source>
</evidence>
<proteinExistence type="predicted"/>
<dbReference type="InterPro" id="IPR036259">
    <property type="entry name" value="MFS_trans_sf"/>
</dbReference>
<comment type="subcellular location">
    <subcellularLocation>
        <location evidence="1">Membrane</location>
        <topology evidence="1">Multi-pass membrane protein</topology>
    </subcellularLocation>
</comment>